<dbReference type="SUPFAM" id="SSF51230">
    <property type="entry name" value="Single hybrid motif"/>
    <property type="match status" value="1"/>
</dbReference>
<dbReference type="GO" id="GO:0045254">
    <property type="term" value="C:pyruvate dehydrogenase complex"/>
    <property type="evidence" value="ECO:0007669"/>
    <property type="project" value="InterPro"/>
</dbReference>
<dbReference type="Pfam" id="PF00364">
    <property type="entry name" value="Biotin_lipoyl"/>
    <property type="match status" value="1"/>
</dbReference>
<dbReference type="GO" id="GO:0004742">
    <property type="term" value="F:dihydrolipoyllysine-residue acetyltransferase activity"/>
    <property type="evidence" value="ECO:0007669"/>
    <property type="project" value="TreeGrafter"/>
</dbReference>
<dbReference type="InterPro" id="IPR036625">
    <property type="entry name" value="E3-bd_dom_sf"/>
</dbReference>
<feature type="compositionally biased region" description="Polar residues" evidence="4">
    <location>
        <begin position="107"/>
        <end position="118"/>
    </location>
</feature>
<dbReference type="STRING" id="181874.A0A409YA93"/>
<feature type="domain" description="Peripheral subunit-binding (PSBD)" evidence="6">
    <location>
        <begin position="132"/>
        <end position="170"/>
    </location>
</feature>
<dbReference type="InParanoid" id="A0A409YA93"/>
<feature type="compositionally biased region" description="Low complexity" evidence="4">
    <location>
        <begin position="250"/>
        <end position="265"/>
    </location>
</feature>
<evidence type="ECO:0000313" key="8">
    <source>
        <dbReference type="Proteomes" id="UP000284842"/>
    </source>
</evidence>
<feature type="compositionally biased region" description="Low complexity" evidence="4">
    <location>
        <begin position="86"/>
        <end position="106"/>
    </location>
</feature>
<protein>
    <recommendedName>
        <fullName evidence="9">Lipoyl-binding domain-containing protein</fullName>
    </recommendedName>
</protein>
<dbReference type="OrthoDB" id="537444at2759"/>
<dbReference type="InterPro" id="IPR000089">
    <property type="entry name" value="Biotin_lipoyl"/>
</dbReference>
<evidence type="ECO:0000256" key="2">
    <source>
        <dbReference type="ARBA" id="ARBA00022823"/>
    </source>
</evidence>
<dbReference type="Proteomes" id="UP000284842">
    <property type="component" value="Unassembled WGS sequence"/>
</dbReference>
<reference evidence="7 8" key="1">
    <citation type="journal article" date="2018" name="Evol. Lett.">
        <title>Horizontal gene cluster transfer increased hallucinogenic mushroom diversity.</title>
        <authorList>
            <person name="Reynolds H.T."/>
            <person name="Vijayakumar V."/>
            <person name="Gluck-Thaler E."/>
            <person name="Korotkin H.B."/>
            <person name="Matheny P.B."/>
            <person name="Slot J.C."/>
        </authorList>
    </citation>
    <scope>NUCLEOTIDE SEQUENCE [LARGE SCALE GENOMIC DNA]</scope>
    <source>
        <strain evidence="7 8">2629</strain>
    </source>
</reference>
<dbReference type="InterPro" id="IPR004167">
    <property type="entry name" value="PSBD"/>
</dbReference>
<dbReference type="GO" id="GO:0006086">
    <property type="term" value="P:pyruvate decarboxylation to acetyl-CoA"/>
    <property type="evidence" value="ECO:0007669"/>
    <property type="project" value="InterPro"/>
</dbReference>
<feature type="region of interest" description="Disordered" evidence="4">
    <location>
        <begin position="250"/>
        <end position="276"/>
    </location>
</feature>
<name>A0A409YA93_9AGAR</name>
<dbReference type="AlphaFoldDB" id="A0A409YA93"/>
<evidence type="ECO:0000259" key="5">
    <source>
        <dbReference type="PROSITE" id="PS50968"/>
    </source>
</evidence>
<dbReference type="CDD" id="cd06849">
    <property type="entry name" value="lipoyl_domain"/>
    <property type="match status" value="1"/>
</dbReference>
<keyword evidence="2" id="KW-0450">Lipoyl</keyword>
<feature type="domain" description="Lipoyl-binding" evidence="5">
    <location>
        <begin position="1"/>
        <end position="69"/>
    </location>
</feature>
<accession>A0A409YA93</accession>
<dbReference type="PANTHER" id="PTHR23151:SF82">
    <property type="entry name" value="PYRUVATE DEHYDROGENASE COMPLEX PROTEIN X COMPONENT, MITOCHONDRIAL"/>
    <property type="match status" value="1"/>
</dbReference>
<evidence type="ECO:0000256" key="4">
    <source>
        <dbReference type="SAM" id="MobiDB-lite"/>
    </source>
</evidence>
<dbReference type="EMBL" id="NHTK01001341">
    <property type="protein sequence ID" value="PPQ99927.1"/>
    <property type="molecule type" value="Genomic_DNA"/>
</dbReference>
<dbReference type="FunFam" id="2.40.50.100:FF:000010">
    <property type="entry name" value="Acetyltransferase component of pyruvate dehydrogenase complex"/>
    <property type="match status" value="1"/>
</dbReference>
<keyword evidence="8" id="KW-1185">Reference proteome</keyword>
<dbReference type="InterPro" id="IPR045257">
    <property type="entry name" value="E2/Pdx1"/>
</dbReference>
<gene>
    <name evidence="7" type="ORF">CVT24_009562</name>
</gene>
<dbReference type="Pfam" id="PF02817">
    <property type="entry name" value="E3_binding"/>
    <property type="match status" value="1"/>
</dbReference>
<dbReference type="PROSITE" id="PS51826">
    <property type="entry name" value="PSBD"/>
    <property type="match status" value="1"/>
</dbReference>
<dbReference type="PANTHER" id="PTHR23151">
    <property type="entry name" value="DIHYDROLIPOAMIDE ACETYL/SUCCINYL-TRANSFERASE-RELATED"/>
    <property type="match status" value="1"/>
</dbReference>
<feature type="region of interest" description="Disordered" evidence="4">
    <location>
        <begin position="76"/>
        <end position="129"/>
    </location>
</feature>
<keyword evidence="3" id="KW-0809">Transit peptide</keyword>
<evidence type="ECO:0008006" key="9">
    <source>
        <dbReference type="Google" id="ProtNLM"/>
    </source>
</evidence>
<evidence type="ECO:0000256" key="3">
    <source>
        <dbReference type="ARBA" id="ARBA00022946"/>
    </source>
</evidence>
<evidence type="ECO:0000259" key="6">
    <source>
        <dbReference type="PROSITE" id="PS51826"/>
    </source>
</evidence>
<dbReference type="InterPro" id="IPR003016">
    <property type="entry name" value="2-oxoA_DH_lipoyl-BS"/>
</dbReference>
<dbReference type="Gene3D" id="4.10.320.10">
    <property type="entry name" value="E3-binding domain"/>
    <property type="match status" value="1"/>
</dbReference>
<sequence length="276" mass="28664">MSPTMTEGGIASWKKKEGESFSAGDVLLEIETDKATIDVEAQEDGVVGKILAPDGTKGVPVGKLIALLAEDGDDISNLEIPKEEPAQQSSNASSSSEAPPAPTSSSGGVQPSNSQPQHQDTHTHVLPEHSRPLFPSVHRLLLEHGVSNPSQIPGTGVRGMLTKGDVLTFLGLASSPLGTFKPGPTPIQEAIKAGSSGAPKKPEEAKLLDGPSIRRLIVSNMLQGSMKARNPTPGTNVDVDSIIADYLPKAAPSKSPAATSSQSAPLKATNEFEGLY</sequence>
<comment type="similarity">
    <text evidence="1">Belongs to the 2-oxoacid dehydrogenase family.</text>
</comment>
<evidence type="ECO:0000313" key="7">
    <source>
        <dbReference type="EMBL" id="PPQ99927.1"/>
    </source>
</evidence>
<comment type="caution">
    <text evidence="7">The sequence shown here is derived from an EMBL/GenBank/DDBJ whole genome shotgun (WGS) entry which is preliminary data.</text>
</comment>
<feature type="compositionally biased region" description="Basic and acidic residues" evidence="4">
    <location>
        <begin position="119"/>
        <end position="129"/>
    </location>
</feature>
<dbReference type="PROSITE" id="PS50968">
    <property type="entry name" value="BIOTINYL_LIPOYL"/>
    <property type="match status" value="1"/>
</dbReference>
<proteinExistence type="inferred from homology"/>
<organism evidence="7 8">
    <name type="scientific">Panaeolus cyanescens</name>
    <dbReference type="NCBI Taxonomy" id="181874"/>
    <lineage>
        <taxon>Eukaryota</taxon>
        <taxon>Fungi</taxon>
        <taxon>Dikarya</taxon>
        <taxon>Basidiomycota</taxon>
        <taxon>Agaricomycotina</taxon>
        <taxon>Agaricomycetes</taxon>
        <taxon>Agaricomycetidae</taxon>
        <taxon>Agaricales</taxon>
        <taxon>Agaricineae</taxon>
        <taxon>Galeropsidaceae</taxon>
        <taxon>Panaeolus</taxon>
    </lineage>
</organism>
<evidence type="ECO:0000256" key="1">
    <source>
        <dbReference type="ARBA" id="ARBA00007317"/>
    </source>
</evidence>
<dbReference type="InterPro" id="IPR011053">
    <property type="entry name" value="Single_hybrid_motif"/>
</dbReference>
<dbReference type="Gene3D" id="2.40.50.100">
    <property type="match status" value="1"/>
</dbReference>
<dbReference type="SUPFAM" id="SSF47005">
    <property type="entry name" value="Peripheral subunit-binding domain of 2-oxo acid dehydrogenase complex"/>
    <property type="match status" value="1"/>
</dbReference>
<dbReference type="PROSITE" id="PS00189">
    <property type="entry name" value="LIPOYL"/>
    <property type="match status" value="1"/>
</dbReference>